<sequence>MIPKVIHYCWFGRGAKPRLALKCIASWKQYMPDYEIREWNEDNYDVNHNAYTARAYAARKYAYVSDYARMWILYNEGGLYFDTDVELVAPLDDIVAQGPFMGIEGVRPEGDAVDVNPGLGLGACPGLGIYEEILQLYEKEGLQCRGYIVPFATQVMKQHGIAPVDALQVVDGITVYPHDYFNPYDYITGQLNTTANTRAIHWYGASWLSPWGRLKLRLGRQLRRLASR</sequence>
<dbReference type="InterPro" id="IPR007577">
    <property type="entry name" value="GlycoTrfase_DXD_sugar-bd_CS"/>
</dbReference>
<comment type="caution">
    <text evidence="2">The sequence shown here is derived from an EMBL/GenBank/DDBJ whole genome shotgun (WGS) entry which is preliminary data.</text>
</comment>
<dbReference type="GO" id="GO:0000030">
    <property type="term" value="F:mannosyltransferase activity"/>
    <property type="evidence" value="ECO:0007669"/>
    <property type="project" value="TreeGrafter"/>
</dbReference>
<evidence type="ECO:0000313" key="2">
    <source>
        <dbReference type="EMBL" id="MSS18524.1"/>
    </source>
</evidence>
<dbReference type="AlphaFoldDB" id="A0A6L5XG94"/>
<dbReference type="Proteomes" id="UP000483362">
    <property type="component" value="Unassembled WGS sequence"/>
</dbReference>
<protein>
    <submittedName>
        <fullName evidence="2">Glycosyl transferase</fullName>
    </submittedName>
</protein>
<keyword evidence="1 2" id="KW-0808">Transferase</keyword>
<name>A0A6L5XG94_9BACT</name>
<organism evidence="2 3">
    <name type="scientific">Sodaliphilus pleomorphus</name>
    <dbReference type="NCBI Taxonomy" id="2606626"/>
    <lineage>
        <taxon>Bacteria</taxon>
        <taxon>Pseudomonadati</taxon>
        <taxon>Bacteroidota</taxon>
        <taxon>Bacteroidia</taxon>
        <taxon>Bacteroidales</taxon>
        <taxon>Muribaculaceae</taxon>
        <taxon>Sodaliphilus</taxon>
    </lineage>
</organism>
<dbReference type="GO" id="GO:0051999">
    <property type="term" value="P:mannosyl-inositol phosphorylceramide biosynthetic process"/>
    <property type="evidence" value="ECO:0007669"/>
    <property type="project" value="TreeGrafter"/>
</dbReference>
<dbReference type="PANTHER" id="PTHR32385">
    <property type="entry name" value="MANNOSYL PHOSPHORYLINOSITOL CERAMIDE SYNTHASE"/>
    <property type="match status" value="1"/>
</dbReference>
<dbReference type="SUPFAM" id="SSF53448">
    <property type="entry name" value="Nucleotide-diphospho-sugar transferases"/>
    <property type="match status" value="1"/>
</dbReference>
<keyword evidence="3" id="KW-1185">Reference proteome</keyword>
<dbReference type="Pfam" id="PF04488">
    <property type="entry name" value="Gly_transf_sug"/>
    <property type="match status" value="1"/>
</dbReference>
<dbReference type="InterPro" id="IPR051706">
    <property type="entry name" value="Glycosyltransferase_domain"/>
</dbReference>
<proteinExistence type="predicted"/>
<dbReference type="PANTHER" id="PTHR32385:SF15">
    <property type="entry name" value="INOSITOL PHOSPHOCERAMIDE MANNOSYLTRANSFERASE 1"/>
    <property type="match status" value="1"/>
</dbReference>
<dbReference type="InterPro" id="IPR029044">
    <property type="entry name" value="Nucleotide-diphossugar_trans"/>
</dbReference>
<dbReference type="Gene3D" id="3.90.550.20">
    <property type="match status" value="1"/>
</dbReference>
<evidence type="ECO:0000313" key="3">
    <source>
        <dbReference type="Proteomes" id="UP000483362"/>
    </source>
</evidence>
<dbReference type="EMBL" id="VULT01000023">
    <property type="protein sequence ID" value="MSS18524.1"/>
    <property type="molecule type" value="Genomic_DNA"/>
</dbReference>
<accession>A0A6L5XG94</accession>
<dbReference type="GO" id="GO:0016020">
    <property type="term" value="C:membrane"/>
    <property type="evidence" value="ECO:0007669"/>
    <property type="project" value="GOC"/>
</dbReference>
<gene>
    <name evidence="2" type="ORF">FYJ29_12275</name>
</gene>
<reference evidence="2 3" key="1">
    <citation type="submission" date="2019-08" db="EMBL/GenBank/DDBJ databases">
        <title>In-depth cultivation of the pig gut microbiome towards novel bacterial diversity and tailored functional studies.</title>
        <authorList>
            <person name="Wylensek D."/>
            <person name="Hitch T.C.A."/>
            <person name="Clavel T."/>
        </authorList>
    </citation>
    <scope>NUCLEOTIDE SEQUENCE [LARGE SCALE GENOMIC DNA]</scope>
    <source>
        <strain evidence="2 3">Oil-RF-744-WCA-WT-10</strain>
    </source>
</reference>
<dbReference type="RefSeq" id="WP_154328401.1">
    <property type="nucleotide sequence ID" value="NZ_CP045696.1"/>
</dbReference>
<evidence type="ECO:0000256" key="1">
    <source>
        <dbReference type="ARBA" id="ARBA00022679"/>
    </source>
</evidence>